<dbReference type="Pfam" id="PF01381">
    <property type="entry name" value="HTH_3"/>
    <property type="match status" value="1"/>
</dbReference>
<organism evidence="2 3">
    <name type="scientific">Anaerocolumna jejuensis DSM 15929</name>
    <dbReference type="NCBI Taxonomy" id="1121322"/>
    <lineage>
        <taxon>Bacteria</taxon>
        <taxon>Bacillati</taxon>
        <taxon>Bacillota</taxon>
        <taxon>Clostridia</taxon>
        <taxon>Lachnospirales</taxon>
        <taxon>Lachnospiraceae</taxon>
        <taxon>Anaerocolumna</taxon>
    </lineage>
</organism>
<dbReference type="RefSeq" id="WP_330392669.1">
    <property type="nucleotide sequence ID" value="NZ_FRAC01000028.1"/>
</dbReference>
<name>A0A1M6ZBT7_9FIRM</name>
<dbReference type="InterPro" id="IPR001387">
    <property type="entry name" value="Cro/C1-type_HTH"/>
</dbReference>
<evidence type="ECO:0000313" key="3">
    <source>
        <dbReference type="Proteomes" id="UP000184386"/>
    </source>
</evidence>
<reference evidence="2 3" key="1">
    <citation type="submission" date="2016-11" db="EMBL/GenBank/DDBJ databases">
        <authorList>
            <person name="Jaros S."/>
            <person name="Januszkiewicz K."/>
            <person name="Wedrychowicz H."/>
        </authorList>
    </citation>
    <scope>NUCLEOTIDE SEQUENCE [LARGE SCALE GENOMIC DNA]</scope>
    <source>
        <strain evidence="2 3">DSM 15929</strain>
    </source>
</reference>
<keyword evidence="3" id="KW-1185">Reference proteome</keyword>
<dbReference type="SUPFAM" id="SSF47413">
    <property type="entry name" value="lambda repressor-like DNA-binding domains"/>
    <property type="match status" value="1"/>
</dbReference>
<dbReference type="EMBL" id="FRAC01000028">
    <property type="protein sequence ID" value="SHL27938.1"/>
    <property type="molecule type" value="Genomic_DNA"/>
</dbReference>
<dbReference type="SMART" id="SM00530">
    <property type="entry name" value="HTH_XRE"/>
    <property type="match status" value="1"/>
</dbReference>
<feature type="domain" description="HTH cro/C1-type" evidence="1">
    <location>
        <begin position="12"/>
        <end position="71"/>
    </location>
</feature>
<gene>
    <name evidence="2" type="ORF">SAMN02745136_04543</name>
</gene>
<proteinExistence type="predicted"/>
<dbReference type="Proteomes" id="UP000184386">
    <property type="component" value="Unassembled WGS sequence"/>
</dbReference>
<dbReference type="AlphaFoldDB" id="A0A1M6ZBT7"/>
<protein>
    <submittedName>
        <fullName evidence="2">Helix-turn-helix domain-containing protein</fullName>
    </submittedName>
</protein>
<dbReference type="PROSITE" id="PS50943">
    <property type="entry name" value="HTH_CROC1"/>
    <property type="match status" value="1"/>
</dbReference>
<dbReference type="Gene3D" id="1.10.260.40">
    <property type="entry name" value="lambda repressor-like DNA-binding domains"/>
    <property type="match status" value="1"/>
</dbReference>
<dbReference type="GO" id="GO:0003677">
    <property type="term" value="F:DNA binding"/>
    <property type="evidence" value="ECO:0007669"/>
    <property type="project" value="InterPro"/>
</dbReference>
<evidence type="ECO:0000313" key="2">
    <source>
        <dbReference type="EMBL" id="SHL27938.1"/>
    </source>
</evidence>
<sequence length="79" mass="9103">MIIQDSRFGDNLLRLRKISGLSQYKLVAKMQLLGSNMSRSTYAKIEAGDRNIKITDLVILQKIYKVDYAEFFEGVEVEE</sequence>
<accession>A0A1M6ZBT7</accession>
<dbReference type="CDD" id="cd00093">
    <property type="entry name" value="HTH_XRE"/>
    <property type="match status" value="1"/>
</dbReference>
<dbReference type="STRING" id="1121322.SAMN02745136_04543"/>
<evidence type="ECO:0000259" key="1">
    <source>
        <dbReference type="PROSITE" id="PS50943"/>
    </source>
</evidence>
<dbReference type="InterPro" id="IPR010982">
    <property type="entry name" value="Lambda_DNA-bd_dom_sf"/>
</dbReference>